<dbReference type="GO" id="GO:0032259">
    <property type="term" value="P:methylation"/>
    <property type="evidence" value="ECO:0007669"/>
    <property type="project" value="UniProtKB-KW"/>
</dbReference>
<dbReference type="OrthoDB" id="446173at2759"/>
<evidence type="ECO:0000256" key="1">
    <source>
        <dbReference type="ARBA" id="ARBA00004613"/>
    </source>
</evidence>
<dbReference type="Gene3D" id="2.20.100.10">
    <property type="entry name" value="Thrombospondin type-1 (TSP1) repeat"/>
    <property type="match status" value="2"/>
</dbReference>
<feature type="domain" description="NHR" evidence="9">
    <location>
        <begin position="678"/>
        <end position="721"/>
    </location>
</feature>
<feature type="region of interest" description="Disordered" evidence="6">
    <location>
        <begin position="628"/>
        <end position="703"/>
    </location>
</feature>
<dbReference type="Proteomes" id="UP000748531">
    <property type="component" value="Unassembled WGS sequence"/>
</dbReference>
<organism evidence="10 11">
    <name type="scientific">Paragonimus heterotremus</name>
    <dbReference type="NCBI Taxonomy" id="100268"/>
    <lineage>
        <taxon>Eukaryota</taxon>
        <taxon>Metazoa</taxon>
        <taxon>Spiralia</taxon>
        <taxon>Lophotrochozoa</taxon>
        <taxon>Platyhelminthes</taxon>
        <taxon>Trematoda</taxon>
        <taxon>Digenea</taxon>
        <taxon>Plagiorchiida</taxon>
        <taxon>Troglotremata</taxon>
        <taxon>Troglotrematidae</taxon>
        <taxon>Paragonimus</taxon>
    </lineage>
</organism>
<dbReference type="InterPro" id="IPR013783">
    <property type="entry name" value="Ig-like_fold"/>
</dbReference>
<dbReference type="GO" id="GO:0008168">
    <property type="term" value="F:methyltransferase activity"/>
    <property type="evidence" value="ECO:0007669"/>
    <property type="project" value="UniProtKB-KW"/>
</dbReference>
<feature type="compositionally biased region" description="Basic and acidic residues" evidence="6">
    <location>
        <begin position="628"/>
        <end position="641"/>
    </location>
</feature>
<comment type="subcellular location">
    <subcellularLocation>
        <location evidence="1">Secreted</location>
    </subcellularLocation>
</comment>
<dbReference type="InterPro" id="IPR000884">
    <property type="entry name" value="TSP1_rpt"/>
</dbReference>
<keyword evidence="10" id="KW-0489">Methyltransferase</keyword>
<evidence type="ECO:0000256" key="7">
    <source>
        <dbReference type="SAM" id="SignalP"/>
    </source>
</evidence>
<evidence type="ECO:0000313" key="11">
    <source>
        <dbReference type="Proteomes" id="UP000748531"/>
    </source>
</evidence>
<evidence type="ECO:0000256" key="5">
    <source>
        <dbReference type="ARBA" id="ARBA00023157"/>
    </source>
</evidence>
<feature type="region of interest" description="Disordered" evidence="6">
    <location>
        <begin position="255"/>
        <end position="279"/>
    </location>
</feature>
<dbReference type="PANTHER" id="PTHR22906:SF43">
    <property type="entry name" value="PROPERDIN"/>
    <property type="match status" value="1"/>
</dbReference>
<dbReference type="PROSITE" id="PS50092">
    <property type="entry name" value="TSP1"/>
    <property type="match status" value="2"/>
</dbReference>
<dbReference type="AlphaFoldDB" id="A0A8J4WIK2"/>
<evidence type="ECO:0000256" key="6">
    <source>
        <dbReference type="SAM" id="MobiDB-lite"/>
    </source>
</evidence>
<dbReference type="InterPro" id="IPR036383">
    <property type="entry name" value="TSP1_rpt_sf"/>
</dbReference>
<keyword evidence="11" id="KW-1185">Reference proteome</keyword>
<evidence type="ECO:0000313" key="10">
    <source>
        <dbReference type="EMBL" id="KAF5401349.1"/>
    </source>
</evidence>
<protein>
    <submittedName>
        <fullName evidence="10">Leucine carboxyl methyltransferase 1</fullName>
    </submittedName>
</protein>
<dbReference type="InterPro" id="IPR007110">
    <property type="entry name" value="Ig-like_dom"/>
</dbReference>
<proteinExistence type="predicted"/>
<dbReference type="EMBL" id="LUCH01002537">
    <property type="protein sequence ID" value="KAF5401349.1"/>
    <property type="molecule type" value="Genomic_DNA"/>
</dbReference>
<accession>A0A8J4WIK2</accession>
<gene>
    <name evidence="10" type="ORF">PHET_04799</name>
</gene>
<dbReference type="PROSITE" id="PS51065">
    <property type="entry name" value="NHR"/>
    <property type="match status" value="1"/>
</dbReference>
<evidence type="ECO:0000256" key="4">
    <source>
        <dbReference type="ARBA" id="ARBA00022737"/>
    </source>
</evidence>
<keyword evidence="5" id="KW-1015">Disulfide bond</keyword>
<keyword evidence="10" id="KW-0808">Transferase</keyword>
<keyword evidence="2" id="KW-0964">Secreted</keyword>
<sequence>MQKLGRSLLEVIFVLASITTICYASNTNFSGYHWGTWSKLPLSCSATCGRGLRCRVRKCLDGFGNEEPLVKRCRNPEDYDSKAESCAVCVVKAQCPSLPGWGKWGAWTSCTPNEPGGRKPTERCQRGVRTRYRKCDNPPPENPPFGIACSGSSQQTSDCRYNCDQKPIRDPINVVKQIETRLEDDHRRGLRSFKQVQRRKVGERVQLSCNTPTYKLAKRLTIVGEFNTRRKGFENTKLHLIWYKNGKPMKNYEHESRRYQAQTTAQKNSGQKAAHHPLKSEQNRWESLLPTTVPYQQGTDLIFPSILDGDQGFYTCEIQLGEHRWTAIFYSLVVSGIRYTTQATDPFYLHSNLGFSNALQNSPVWLEAGQIVWKINGQIKSRGLVARLSRRIHIIEHLNQTHDGMWTCYLVMPAPGPMSRTSTPWVRVSGTFLLNEFRLRVDSTTNSLWQLAENPGSVRLLRNVSATLALVCELMLLLLLLTVWAARRWIDRSLSADQKKMIIQEMLDNESRLMLTARKRAAINRSRLVTLVIQEQKRLELASIRLRDHYEPEPSMEDEEWENETIAKRFSTYGRGAVSKIFKRVNSMIVTDQDGKRLRFSSIFSTDSGASERLVTRRTTKLRELFGLAEEKPAPDKEPRSRPSIKKIPSKYNKRLSESLGRIKQRVTSITSGADPQPIRYIGPYNTKNIQPTTEENTAERRSSTFAQAIKFLGRKQKNPN</sequence>
<evidence type="ECO:0000259" key="9">
    <source>
        <dbReference type="PROSITE" id="PS51065"/>
    </source>
</evidence>
<evidence type="ECO:0000259" key="8">
    <source>
        <dbReference type="PROSITE" id="PS50835"/>
    </source>
</evidence>
<dbReference type="PROSITE" id="PS50835">
    <property type="entry name" value="IG_LIKE"/>
    <property type="match status" value="1"/>
</dbReference>
<name>A0A8J4WIK2_9TREM</name>
<keyword evidence="3 7" id="KW-0732">Signal</keyword>
<dbReference type="InterPro" id="IPR006573">
    <property type="entry name" value="NHR_dom"/>
</dbReference>
<dbReference type="SUPFAM" id="SSF82895">
    <property type="entry name" value="TSP-1 type 1 repeat"/>
    <property type="match status" value="1"/>
</dbReference>
<dbReference type="Gene3D" id="2.60.40.10">
    <property type="entry name" value="Immunoglobulins"/>
    <property type="match status" value="1"/>
</dbReference>
<dbReference type="SMART" id="SM00209">
    <property type="entry name" value="TSP1"/>
    <property type="match status" value="2"/>
</dbReference>
<feature type="domain" description="Ig-like" evidence="8">
    <location>
        <begin position="202"/>
        <end position="319"/>
    </location>
</feature>
<feature type="compositionally biased region" description="Polar residues" evidence="6">
    <location>
        <begin position="259"/>
        <end position="271"/>
    </location>
</feature>
<reference evidence="10" key="1">
    <citation type="submission" date="2019-05" db="EMBL/GenBank/DDBJ databases">
        <title>Annotation for the trematode Paragonimus heterotremus.</title>
        <authorList>
            <person name="Choi Y.-J."/>
        </authorList>
    </citation>
    <scope>NUCLEOTIDE SEQUENCE</scope>
    <source>
        <strain evidence="10">LC</strain>
    </source>
</reference>
<dbReference type="InterPro" id="IPR052065">
    <property type="entry name" value="Compl_asym_regulator"/>
</dbReference>
<feature type="compositionally biased region" description="Polar residues" evidence="6">
    <location>
        <begin position="686"/>
        <end position="696"/>
    </location>
</feature>
<comment type="caution">
    <text evidence="10">The sequence shown here is derived from an EMBL/GenBank/DDBJ whole genome shotgun (WGS) entry which is preliminary data.</text>
</comment>
<keyword evidence="4" id="KW-0677">Repeat</keyword>
<feature type="compositionally biased region" description="Basic residues" evidence="6">
    <location>
        <begin position="643"/>
        <end position="654"/>
    </location>
</feature>
<feature type="chain" id="PRO_5035246641" evidence="7">
    <location>
        <begin position="25"/>
        <end position="721"/>
    </location>
</feature>
<dbReference type="PRINTS" id="PR01705">
    <property type="entry name" value="TSP1REPEAT"/>
</dbReference>
<evidence type="ECO:0000256" key="3">
    <source>
        <dbReference type="ARBA" id="ARBA00022729"/>
    </source>
</evidence>
<evidence type="ECO:0000256" key="2">
    <source>
        <dbReference type="ARBA" id="ARBA00022525"/>
    </source>
</evidence>
<feature type="signal peptide" evidence="7">
    <location>
        <begin position="1"/>
        <end position="24"/>
    </location>
</feature>
<dbReference type="PANTHER" id="PTHR22906">
    <property type="entry name" value="PROPERDIN"/>
    <property type="match status" value="1"/>
</dbReference>